<evidence type="ECO:0000313" key="2">
    <source>
        <dbReference type="Proteomes" id="UP001362999"/>
    </source>
</evidence>
<name>A0AAW0A7R3_9AGAR</name>
<organism evidence="1 2">
    <name type="scientific">Favolaschia claudopus</name>
    <dbReference type="NCBI Taxonomy" id="2862362"/>
    <lineage>
        <taxon>Eukaryota</taxon>
        <taxon>Fungi</taxon>
        <taxon>Dikarya</taxon>
        <taxon>Basidiomycota</taxon>
        <taxon>Agaricomycotina</taxon>
        <taxon>Agaricomycetes</taxon>
        <taxon>Agaricomycetidae</taxon>
        <taxon>Agaricales</taxon>
        <taxon>Marasmiineae</taxon>
        <taxon>Mycenaceae</taxon>
        <taxon>Favolaschia</taxon>
    </lineage>
</organism>
<comment type="caution">
    <text evidence="1">The sequence shown here is derived from an EMBL/GenBank/DDBJ whole genome shotgun (WGS) entry which is preliminary data.</text>
</comment>
<evidence type="ECO:0000313" key="1">
    <source>
        <dbReference type="EMBL" id="KAK7001936.1"/>
    </source>
</evidence>
<keyword evidence="2" id="KW-1185">Reference proteome</keyword>
<proteinExistence type="predicted"/>
<dbReference type="Proteomes" id="UP001362999">
    <property type="component" value="Unassembled WGS sequence"/>
</dbReference>
<protein>
    <submittedName>
        <fullName evidence="1">Uncharacterized protein</fullName>
    </submittedName>
</protein>
<dbReference type="AlphaFoldDB" id="A0AAW0A7R3"/>
<sequence length="624" mass="68497">MPPSDSVVDSREQSTSDEISVVWLQFATPDTRQRLMEQSRVLTTKVPDLQVDIGLKGPMSRCRGVRGSALNRCGFRICGGRIRRYQARSARYNESFKWPLAHLIEHRQHIRPSPQVYNGQRRVKTSIKDIHVVRVPRRPSSAVLLSSALRRDAALHSLYSGDAESRPECHGIKLVPPHLYGRCGEGRRQSTFPRPHFRLSLSVPIRSPVRLALLTRRRLGVQITPLGLPLPISSDYVFWVGSLICKSRRFLTTKTPRPHCTSSRSHASVALSLDAQSSLPWTHRTRAPPSSTDERSNRVISLSRLVHVLPAFNVASTHTSLSLSSPLLQFAFTSSRPPAPARLGSGRKVQVGAGRCDWRRGMPAAGRYRWDGGGVRMVVAELEEVLEVGNEEVLLVREVEWRSSWLKRSRGVGSALGGVCRMRVGGGGVERKEEEVDQAVIGVSTIPGQASGSYARALSSAGMKGCPVGGGRGYVDVVGNVEGEEGEAMKDENAAVWRRELERGRHGGWAAADGARCGREIGEGVDPHLGWHGGHQAGRLFRRARAGFAELLATNVALNEEGLEVVDACCVRHSLGLSLRRFGRRLSLLNYHIDWPPVPHFSASSAPSWAVSTFSASSSPISTR</sequence>
<reference evidence="1 2" key="1">
    <citation type="journal article" date="2024" name="J Genomics">
        <title>Draft genome sequencing and assembly of Favolaschia claudopus CIRM-BRFM 2984 isolated from oak limbs.</title>
        <authorList>
            <person name="Navarro D."/>
            <person name="Drula E."/>
            <person name="Chaduli D."/>
            <person name="Cazenave R."/>
            <person name="Ahrendt S."/>
            <person name="Wang J."/>
            <person name="Lipzen A."/>
            <person name="Daum C."/>
            <person name="Barry K."/>
            <person name="Grigoriev I.V."/>
            <person name="Favel A."/>
            <person name="Rosso M.N."/>
            <person name="Martin F."/>
        </authorList>
    </citation>
    <scope>NUCLEOTIDE SEQUENCE [LARGE SCALE GENOMIC DNA]</scope>
    <source>
        <strain evidence="1 2">CIRM-BRFM 2984</strain>
    </source>
</reference>
<gene>
    <name evidence="1" type="ORF">R3P38DRAFT_2795430</name>
</gene>
<accession>A0AAW0A7R3</accession>
<dbReference type="EMBL" id="JAWWNJ010000081">
    <property type="protein sequence ID" value="KAK7001936.1"/>
    <property type="molecule type" value="Genomic_DNA"/>
</dbReference>